<dbReference type="STRING" id="28066.RF819_14815"/>
<dbReference type="PROSITE" id="PS50887">
    <property type="entry name" value="GGDEF"/>
    <property type="match status" value="1"/>
</dbReference>
<protein>
    <recommendedName>
        <fullName evidence="4">GGDEF domain-containing protein</fullName>
    </recommendedName>
</protein>
<keyword evidence="2" id="KW-1133">Transmembrane helix</keyword>
<dbReference type="Pfam" id="PF00497">
    <property type="entry name" value="SBP_bac_3"/>
    <property type="match status" value="2"/>
</dbReference>
<keyword evidence="2" id="KW-0812">Transmembrane</keyword>
<comment type="caution">
    <text evidence="5">The sequence shown here is derived from an EMBL/GenBank/DDBJ whole genome shotgun (WGS) entry which is preliminary data.</text>
</comment>
<keyword evidence="6" id="KW-1185">Reference proteome</keyword>
<dbReference type="EMBL" id="MTJN01000002">
    <property type="protein sequence ID" value="OOV07822.1"/>
    <property type="molecule type" value="Genomic_DNA"/>
</dbReference>
<dbReference type="SUPFAM" id="SSF55073">
    <property type="entry name" value="Nucleotide cyclase"/>
    <property type="match status" value="1"/>
</dbReference>
<evidence type="ECO:0000313" key="5">
    <source>
        <dbReference type="EMBL" id="OOV07822.1"/>
    </source>
</evidence>
<dbReference type="Gene3D" id="3.40.190.10">
    <property type="entry name" value="Periplasmic binding protein-like II"/>
    <property type="match status" value="4"/>
</dbReference>
<dbReference type="SUPFAM" id="SSF53850">
    <property type="entry name" value="Periplasmic binding protein-like II"/>
    <property type="match status" value="2"/>
</dbReference>
<dbReference type="Gene3D" id="3.30.70.270">
    <property type="match status" value="1"/>
</dbReference>
<dbReference type="CDD" id="cd01007">
    <property type="entry name" value="PBP2_BvgS_HisK_like"/>
    <property type="match status" value="1"/>
</dbReference>
<feature type="domain" description="GGDEF" evidence="4">
    <location>
        <begin position="570"/>
        <end position="704"/>
    </location>
</feature>
<organism evidence="5 6">
    <name type="scientific">Rhodoferax fermentans</name>
    <dbReference type="NCBI Taxonomy" id="28066"/>
    <lineage>
        <taxon>Bacteria</taxon>
        <taxon>Pseudomonadati</taxon>
        <taxon>Pseudomonadota</taxon>
        <taxon>Betaproteobacteria</taxon>
        <taxon>Burkholderiales</taxon>
        <taxon>Comamonadaceae</taxon>
        <taxon>Rhodoferax</taxon>
    </lineage>
</organism>
<feature type="chain" id="PRO_5012639685" description="GGDEF domain-containing protein" evidence="3">
    <location>
        <begin position="16"/>
        <end position="711"/>
    </location>
</feature>
<evidence type="ECO:0000259" key="4">
    <source>
        <dbReference type="PROSITE" id="PS50887"/>
    </source>
</evidence>
<keyword evidence="1 3" id="KW-0732">Signal</keyword>
<dbReference type="InterPro" id="IPR001638">
    <property type="entry name" value="Solute-binding_3/MltF_N"/>
</dbReference>
<dbReference type="Proteomes" id="UP000190750">
    <property type="component" value="Unassembled WGS sequence"/>
</dbReference>
<evidence type="ECO:0000256" key="3">
    <source>
        <dbReference type="SAM" id="SignalP"/>
    </source>
</evidence>
<dbReference type="CDD" id="cd01949">
    <property type="entry name" value="GGDEF"/>
    <property type="match status" value="1"/>
</dbReference>
<feature type="signal peptide" evidence="3">
    <location>
        <begin position="1"/>
        <end position="15"/>
    </location>
</feature>
<dbReference type="Pfam" id="PF00990">
    <property type="entry name" value="GGDEF"/>
    <property type="match status" value="1"/>
</dbReference>
<evidence type="ECO:0000256" key="1">
    <source>
        <dbReference type="ARBA" id="ARBA00022729"/>
    </source>
</evidence>
<accession>A0A1T1AUN7</accession>
<dbReference type="SMART" id="SM00062">
    <property type="entry name" value="PBPb"/>
    <property type="match status" value="2"/>
</dbReference>
<dbReference type="InterPro" id="IPR043128">
    <property type="entry name" value="Rev_trsase/Diguanyl_cyclase"/>
</dbReference>
<dbReference type="NCBIfam" id="TIGR00254">
    <property type="entry name" value="GGDEF"/>
    <property type="match status" value="1"/>
</dbReference>
<evidence type="ECO:0000313" key="6">
    <source>
        <dbReference type="Proteomes" id="UP000190750"/>
    </source>
</evidence>
<dbReference type="PANTHER" id="PTHR35936">
    <property type="entry name" value="MEMBRANE-BOUND LYTIC MUREIN TRANSGLYCOSYLASE F"/>
    <property type="match status" value="1"/>
</dbReference>
<dbReference type="PANTHER" id="PTHR35936:SF19">
    <property type="entry name" value="AMINO-ACID-BINDING PROTEIN YXEM-RELATED"/>
    <property type="match status" value="1"/>
</dbReference>
<dbReference type="SMART" id="SM00267">
    <property type="entry name" value="GGDEF"/>
    <property type="match status" value="1"/>
</dbReference>
<dbReference type="InterPro" id="IPR029787">
    <property type="entry name" value="Nucleotide_cyclase"/>
</dbReference>
<dbReference type="InterPro" id="IPR000160">
    <property type="entry name" value="GGDEF_dom"/>
</dbReference>
<gene>
    <name evidence="5" type="ORF">RF819_14815</name>
</gene>
<evidence type="ECO:0000256" key="2">
    <source>
        <dbReference type="SAM" id="Phobius"/>
    </source>
</evidence>
<feature type="transmembrane region" description="Helical" evidence="2">
    <location>
        <begin position="502"/>
        <end position="524"/>
    </location>
</feature>
<dbReference type="AlphaFoldDB" id="A0A1T1AUN7"/>
<reference evidence="5 6" key="1">
    <citation type="submission" date="2017-01" db="EMBL/GenBank/DDBJ databases">
        <title>Genome sequencing of Rhodoferax fermentans JCM 7819.</title>
        <authorList>
            <person name="Kim Y.J."/>
            <person name="Farh M.E.-A."/>
            <person name="Yang D.-C."/>
        </authorList>
    </citation>
    <scope>NUCLEOTIDE SEQUENCE [LARGE SCALE GENOMIC DNA]</scope>
    <source>
        <strain evidence="5 6">JCM 7819</strain>
    </source>
</reference>
<keyword evidence="2" id="KW-0472">Membrane</keyword>
<sequence>MLLVWVCALAGVASAAEPSQVQLNSDEQAWLDANRGKAFSVGFDPFAGLDYFEFRGQPNGLLPALIEDIEAQLGLKLVPVMSKAWDDAYTRFVAGQIDILYGVNATPERSRIMWFTRPVWKYPYNMYALKASSVQTLGDLDGKQVGFIRNDFVVQQLYREFPNIHLQSLEFDSQELGLQALEAGLIDGFVTAGAGVEYDFIYTRPKVALVAQIRSITSDMTMAVARDRELLGRVLDRYIDQRSTAIRVMKRNAESLYNRKTLRLNEAELRWLEQKGTAAVGVAEDYLPFDHYSQGEYRGIAGEMLKRIGDSVGIRFKVVSGSFSEIMDQARRGGVDVVNMAKTEDRLKDFFFPHAISTERDIIVGLKTSAPVQDVYGLEGKRVAVIDGFWHEEYLRKNLKNAQIVKTPDIMASLQLVREANVDYVIENPTVVEFYINGLGYTDVVKRGNTSKDSFVYFGVTRRQPELASIMDKVIPLIDFEDAKYAGIQSVPALDNEANRRLLMLVLVLVVALLGILLLVIKVVRNLAEQKSRAQFLTERENLLYTDALTGFFNRNYLSQKASHGVAGAYPQALVVADVNNLKQINDSYGHAAGDALLVSFTSLVRQQWPQGHFFRLGGDEFLIMLPGTDATRAQADIAALSARCQQTSYLVAHGESAQPNAAMGYAIRNSAEVPLAGCIAEADQRMYQAKALMKKRRSDDLQVGAATVPL</sequence>
<name>A0A1T1AUN7_RHOFE</name>
<proteinExistence type="predicted"/>